<evidence type="ECO:0000313" key="2">
    <source>
        <dbReference type="EMBL" id="SNB85030.1"/>
    </source>
</evidence>
<dbReference type="EMBL" id="FYDG01000043">
    <property type="protein sequence ID" value="SNB85030.1"/>
    <property type="molecule type" value="Genomic_DNA"/>
</dbReference>
<feature type="transmembrane region" description="Helical" evidence="1">
    <location>
        <begin position="39"/>
        <end position="63"/>
    </location>
</feature>
<evidence type="ECO:0000256" key="1">
    <source>
        <dbReference type="SAM" id="Phobius"/>
    </source>
</evidence>
<protein>
    <submittedName>
        <fullName evidence="2">Uncharacterized protein</fullName>
    </submittedName>
</protein>
<feature type="transmembrane region" description="Helical" evidence="1">
    <location>
        <begin position="75"/>
        <end position="94"/>
    </location>
</feature>
<dbReference type="AlphaFoldDB" id="A0A212SGZ2"/>
<feature type="transmembrane region" description="Helical" evidence="1">
    <location>
        <begin position="15"/>
        <end position="32"/>
    </location>
</feature>
<name>A0A212SGZ2_RHOAC</name>
<sequence>MIAELFDFIVSDAPFAGMLVPIILFCCGLFAGTKINPAFGLLILGGTYVVDFAISNSIVVSGGLDMDRFPMNIEAIAYGVIGLGWMISGTISAINRDNAAIDRAEEERL</sequence>
<dbReference type="RefSeq" id="WP_141098572.1">
    <property type="nucleotide sequence ID" value="NZ_FYDG01000043.1"/>
</dbReference>
<keyword evidence="3" id="KW-1185">Reference proteome</keyword>
<dbReference type="Proteomes" id="UP000198418">
    <property type="component" value="Unassembled WGS sequence"/>
</dbReference>
<keyword evidence="1" id="KW-0812">Transmembrane</keyword>
<proteinExistence type="predicted"/>
<keyword evidence="1" id="KW-1133">Transmembrane helix</keyword>
<reference evidence="3" key="1">
    <citation type="submission" date="2017-06" db="EMBL/GenBank/DDBJ databases">
        <authorList>
            <person name="Varghese N."/>
            <person name="Submissions S."/>
        </authorList>
    </citation>
    <scope>NUCLEOTIDE SEQUENCE [LARGE SCALE GENOMIC DNA]</scope>
    <source>
        <strain evidence="3">DSM 137</strain>
    </source>
</reference>
<accession>A0A212SGZ2</accession>
<evidence type="ECO:0000313" key="3">
    <source>
        <dbReference type="Proteomes" id="UP000198418"/>
    </source>
</evidence>
<keyword evidence="1" id="KW-0472">Membrane</keyword>
<gene>
    <name evidence="2" type="ORF">SAMN06265338_1434</name>
</gene>
<organism evidence="2 3">
    <name type="scientific">Rhodoblastus acidophilus</name>
    <name type="common">Rhodopseudomonas acidophila</name>
    <dbReference type="NCBI Taxonomy" id="1074"/>
    <lineage>
        <taxon>Bacteria</taxon>
        <taxon>Pseudomonadati</taxon>
        <taxon>Pseudomonadota</taxon>
        <taxon>Alphaproteobacteria</taxon>
        <taxon>Hyphomicrobiales</taxon>
        <taxon>Rhodoblastaceae</taxon>
        <taxon>Rhodoblastus</taxon>
    </lineage>
</organism>